<dbReference type="EMBL" id="CAJSTJ010000044">
    <property type="protein sequence ID" value="CAG7555130.1"/>
    <property type="molecule type" value="Genomic_DNA"/>
</dbReference>
<dbReference type="Pfam" id="PF12796">
    <property type="entry name" value="Ank_2"/>
    <property type="match status" value="4"/>
</dbReference>
<reference evidence="4" key="1">
    <citation type="submission" date="2021-05" db="EMBL/GenBank/DDBJ databases">
        <authorList>
            <person name="Khan N."/>
        </authorList>
    </citation>
    <scope>NUCLEOTIDE SEQUENCE</scope>
</reference>
<dbReference type="PANTHER" id="PTHR24126">
    <property type="entry name" value="ANKYRIN REPEAT, PH AND SEC7 DOMAIN CONTAINING PROTEIN SECG-RELATED"/>
    <property type="match status" value="1"/>
</dbReference>
<protein>
    <recommendedName>
        <fullName evidence="6">Ankyrin</fullName>
    </recommendedName>
</protein>
<name>A0A8J2IGB7_FUSEQ</name>
<evidence type="ECO:0000256" key="1">
    <source>
        <dbReference type="ARBA" id="ARBA00022737"/>
    </source>
</evidence>
<keyword evidence="2 3" id="KW-0040">ANK repeat</keyword>
<evidence type="ECO:0000313" key="4">
    <source>
        <dbReference type="EMBL" id="CAG7555130.1"/>
    </source>
</evidence>
<evidence type="ECO:0000256" key="3">
    <source>
        <dbReference type="PROSITE-ProRule" id="PRU00023"/>
    </source>
</evidence>
<gene>
    <name evidence="4" type="ORF">FEQUK3_LOCUS855</name>
</gene>
<organism evidence="4 5">
    <name type="scientific">Fusarium equiseti</name>
    <name type="common">Fusarium scirpi</name>
    <dbReference type="NCBI Taxonomy" id="61235"/>
    <lineage>
        <taxon>Eukaryota</taxon>
        <taxon>Fungi</taxon>
        <taxon>Dikarya</taxon>
        <taxon>Ascomycota</taxon>
        <taxon>Pezizomycotina</taxon>
        <taxon>Sordariomycetes</taxon>
        <taxon>Hypocreomycetidae</taxon>
        <taxon>Hypocreales</taxon>
        <taxon>Nectriaceae</taxon>
        <taxon>Fusarium</taxon>
        <taxon>Fusarium incarnatum-equiseti species complex</taxon>
    </lineage>
</organism>
<comment type="caution">
    <text evidence="4">The sequence shown here is derived from an EMBL/GenBank/DDBJ whole genome shotgun (WGS) entry which is preliminary data.</text>
</comment>
<keyword evidence="1" id="KW-0677">Repeat</keyword>
<feature type="repeat" description="ANK" evidence="3">
    <location>
        <begin position="31"/>
        <end position="63"/>
    </location>
</feature>
<accession>A0A8J2IGB7</accession>
<dbReference type="PANTHER" id="PTHR24126:SF14">
    <property type="entry name" value="ANK_REP_REGION DOMAIN-CONTAINING PROTEIN"/>
    <property type="match status" value="1"/>
</dbReference>
<evidence type="ECO:0000256" key="2">
    <source>
        <dbReference type="ARBA" id="ARBA00023043"/>
    </source>
</evidence>
<evidence type="ECO:0000313" key="5">
    <source>
        <dbReference type="Proteomes" id="UP000693738"/>
    </source>
</evidence>
<feature type="repeat" description="ANK" evidence="3">
    <location>
        <begin position="491"/>
        <end position="516"/>
    </location>
</feature>
<dbReference type="AlphaFoldDB" id="A0A8J2IGB7"/>
<proteinExistence type="predicted"/>
<sequence>MYAAEAGDISTLVELLTDGYDISDLNARDYNGCTPLALAAEKGHTAVVKRLLEHDANPNLSDLDHITPLWKAARYGHTSVVELLLASTKLLDVNTRPAYLHKSNFDTPLSIALKEGHQEIAELLSRTNGINPSLTTNLPNGYDRAIISILGLAIHCAFEDVALFLLHICDLRHDVQHDSDDGTHDDNGAKDRIEPPSKLLVLAVAAGCSCVIEELLTKHGADINGAHEYFAREERRWFTDSPLIAASRRGGLNTVCSLLNMDEIRPGVSSKGGDTALTAAARGGFRDVVKTLITDGRIDVNSKDGRDRTALSLAAESGCEGVINELLATGVADLNAQDDVGRTALIFATDPEAGYGPGGWQLYEGALRRLLADSQIAVNIRDGVFDRTALQYAAKNGALGLVKALLEHPQIDPTAGPGYTSPLAEAAENGHADVVRALLNRGQVDVNTVLTRAPARTGLMAAVENGRGETGSVIQVLISTVGVDVNFQDEFGETALMLAASRGTLEILKLILASGAGPKLFPLLCL</sequence>
<evidence type="ECO:0008006" key="6">
    <source>
        <dbReference type="Google" id="ProtNLM"/>
    </source>
</evidence>
<dbReference type="Pfam" id="PF00023">
    <property type="entry name" value="Ank"/>
    <property type="match status" value="1"/>
</dbReference>
<dbReference type="InterPro" id="IPR002110">
    <property type="entry name" value="Ankyrin_rpt"/>
</dbReference>
<dbReference type="SMART" id="SM00248">
    <property type="entry name" value="ANK"/>
    <property type="match status" value="8"/>
</dbReference>
<dbReference type="PROSITE" id="PS50088">
    <property type="entry name" value="ANK_REPEAT"/>
    <property type="match status" value="2"/>
</dbReference>
<dbReference type="PROSITE" id="PS50297">
    <property type="entry name" value="ANK_REP_REGION"/>
    <property type="match status" value="2"/>
</dbReference>
<dbReference type="Proteomes" id="UP000693738">
    <property type="component" value="Unassembled WGS sequence"/>
</dbReference>